<evidence type="ECO:0000313" key="1">
    <source>
        <dbReference type="EMBL" id="CAG6493328.1"/>
    </source>
</evidence>
<dbReference type="EMBL" id="HBUE01123356">
    <property type="protein sequence ID" value="CAG6493328.1"/>
    <property type="molecule type" value="Transcribed_RNA"/>
</dbReference>
<reference evidence="1" key="1">
    <citation type="submission" date="2021-05" db="EMBL/GenBank/DDBJ databases">
        <authorList>
            <person name="Alioto T."/>
            <person name="Alioto T."/>
            <person name="Gomez Garrido J."/>
        </authorList>
    </citation>
    <scope>NUCLEOTIDE SEQUENCE</scope>
</reference>
<proteinExistence type="predicted"/>
<dbReference type="AlphaFoldDB" id="A0A8D8CG83"/>
<accession>A0A8D8CG83</accession>
<protein>
    <submittedName>
        <fullName evidence="1">(northern house mosquito) hypothetical protein</fullName>
    </submittedName>
</protein>
<sequence>MMRLGFSRQCVAPSCTGISKKSKHVAARKRSGPKQIWMPRAYPTCRMNAARVTRDKRTRDVSSRLTLCCASSINAPSLSPGTSSSSYAHPNRQIMSSVCDKTNHLRTQASDATSRSAFNVTLPIRTRNSQHILSGRPR</sequence>
<organism evidence="1">
    <name type="scientific">Culex pipiens</name>
    <name type="common">House mosquito</name>
    <dbReference type="NCBI Taxonomy" id="7175"/>
    <lineage>
        <taxon>Eukaryota</taxon>
        <taxon>Metazoa</taxon>
        <taxon>Ecdysozoa</taxon>
        <taxon>Arthropoda</taxon>
        <taxon>Hexapoda</taxon>
        <taxon>Insecta</taxon>
        <taxon>Pterygota</taxon>
        <taxon>Neoptera</taxon>
        <taxon>Endopterygota</taxon>
        <taxon>Diptera</taxon>
        <taxon>Nematocera</taxon>
        <taxon>Culicoidea</taxon>
        <taxon>Culicidae</taxon>
        <taxon>Culicinae</taxon>
        <taxon>Culicini</taxon>
        <taxon>Culex</taxon>
        <taxon>Culex</taxon>
    </lineage>
</organism>
<name>A0A8D8CG83_CULPI</name>